<feature type="chain" id="PRO_5039137939" evidence="1">
    <location>
        <begin position="24"/>
        <end position="313"/>
    </location>
</feature>
<reference evidence="2" key="2">
    <citation type="submission" date="2020-11" db="EMBL/GenBank/DDBJ databases">
        <authorList>
            <person name="Cecchin M."/>
            <person name="Marcolungo L."/>
            <person name="Rossato M."/>
            <person name="Girolomoni L."/>
            <person name="Cosentino E."/>
            <person name="Cuine S."/>
            <person name="Li-Beisson Y."/>
            <person name="Delledonne M."/>
            <person name="Ballottari M."/>
        </authorList>
    </citation>
    <scope>NUCLEOTIDE SEQUENCE</scope>
    <source>
        <strain evidence="2">211/11P</strain>
        <tissue evidence="2">Whole cell</tissue>
    </source>
</reference>
<organism evidence="2 3">
    <name type="scientific">Chlorella vulgaris</name>
    <name type="common">Green alga</name>
    <dbReference type="NCBI Taxonomy" id="3077"/>
    <lineage>
        <taxon>Eukaryota</taxon>
        <taxon>Viridiplantae</taxon>
        <taxon>Chlorophyta</taxon>
        <taxon>core chlorophytes</taxon>
        <taxon>Trebouxiophyceae</taxon>
        <taxon>Chlorellales</taxon>
        <taxon>Chlorellaceae</taxon>
        <taxon>Chlorella clade</taxon>
        <taxon>Chlorella</taxon>
    </lineage>
</organism>
<comment type="caution">
    <text evidence="2">The sequence shown here is derived from an EMBL/GenBank/DDBJ whole genome shotgun (WGS) entry which is preliminary data.</text>
</comment>
<dbReference type="EMBL" id="SIDB01000013">
    <property type="protein sequence ID" value="KAI3424285.1"/>
    <property type="molecule type" value="Genomic_DNA"/>
</dbReference>
<evidence type="ECO:0000256" key="1">
    <source>
        <dbReference type="SAM" id="SignalP"/>
    </source>
</evidence>
<sequence>MPLLHTPIALVLLLLAVTGTCRGQWIEAVSGSGSNAPLVAAGPANLTNCATAEEMFGVTADSAVEITNGLNYTQLGSFPTEGYTYEDFAALGDATLPWTGNADAVFKVPAFKSKCWNTSVPYNNWASCDGSTSPGACVTGWSMYNASWMVIGQLLCTGAYPVPSSGFSEDTPAPGNVSVILTNQCSEYRYEPTEGSSSYYVITDEWGTQWAMQGMPGGLPASQDEWDALMGGVVLPDGWKLSVHEMSGPEIHNVYLVYDACLLTILVDNMGNRYHQLTYNVPLAQGLLGGVQCDATGAVPSNLLSALIAAPVL</sequence>
<reference evidence="2" key="1">
    <citation type="journal article" date="2019" name="Plant J.">
        <title>Chlorella vulgaris genome assembly and annotation reveals the molecular basis for metabolic acclimation to high light conditions.</title>
        <authorList>
            <person name="Cecchin M."/>
            <person name="Marcolungo L."/>
            <person name="Rossato M."/>
            <person name="Girolomoni L."/>
            <person name="Cosentino E."/>
            <person name="Cuine S."/>
            <person name="Li-Beisson Y."/>
            <person name="Delledonne M."/>
            <person name="Ballottari M."/>
        </authorList>
    </citation>
    <scope>NUCLEOTIDE SEQUENCE</scope>
    <source>
        <strain evidence="2">211/11P</strain>
    </source>
</reference>
<gene>
    <name evidence="2" type="ORF">D9Q98_009840</name>
</gene>
<accession>A0A9D4YSV0</accession>
<name>A0A9D4YSV0_CHLVU</name>
<evidence type="ECO:0000313" key="3">
    <source>
        <dbReference type="Proteomes" id="UP001055712"/>
    </source>
</evidence>
<dbReference type="OrthoDB" id="518063at2759"/>
<keyword evidence="1" id="KW-0732">Signal</keyword>
<keyword evidence="3" id="KW-1185">Reference proteome</keyword>
<evidence type="ECO:0000313" key="2">
    <source>
        <dbReference type="EMBL" id="KAI3424285.1"/>
    </source>
</evidence>
<dbReference type="AlphaFoldDB" id="A0A9D4YSV0"/>
<dbReference type="Proteomes" id="UP001055712">
    <property type="component" value="Unassembled WGS sequence"/>
</dbReference>
<proteinExistence type="predicted"/>
<feature type="signal peptide" evidence="1">
    <location>
        <begin position="1"/>
        <end position="23"/>
    </location>
</feature>
<protein>
    <submittedName>
        <fullName evidence="2">Uncharacterized protein</fullName>
    </submittedName>
</protein>